<keyword evidence="4 7" id="KW-1133">Transmembrane helix</keyword>
<name>A0A9E8MKR8_9MICO</name>
<evidence type="ECO:0000313" key="10">
    <source>
        <dbReference type="Proteomes" id="UP001164706"/>
    </source>
</evidence>
<evidence type="ECO:0000256" key="3">
    <source>
        <dbReference type="ARBA" id="ARBA00022692"/>
    </source>
</evidence>
<keyword evidence="5 7" id="KW-0472">Membrane</keyword>
<dbReference type="InterPro" id="IPR003838">
    <property type="entry name" value="ABC3_permease_C"/>
</dbReference>
<feature type="transmembrane region" description="Helical" evidence="7">
    <location>
        <begin position="232"/>
        <end position="257"/>
    </location>
</feature>
<dbReference type="KEGG" id="mdb:OVN18_12830"/>
<feature type="transmembrane region" description="Helical" evidence="7">
    <location>
        <begin position="284"/>
        <end position="308"/>
    </location>
</feature>
<gene>
    <name evidence="9" type="ORF">OVN18_12830</name>
</gene>
<evidence type="ECO:0000256" key="7">
    <source>
        <dbReference type="SAM" id="Phobius"/>
    </source>
</evidence>
<feature type="transmembrane region" description="Helical" evidence="7">
    <location>
        <begin position="328"/>
        <end position="358"/>
    </location>
</feature>
<feature type="transmembrane region" description="Helical" evidence="7">
    <location>
        <begin position="422"/>
        <end position="445"/>
    </location>
</feature>
<feature type="transmembrane region" description="Helical" evidence="7">
    <location>
        <begin position="7"/>
        <end position="36"/>
    </location>
</feature>
<keyword evidence="10" id="KW-1185">Reference proteome</keyword>
<dbReference type="PANTHER" id="PTHR30572:SF4">
    <property type="entry name" value="ABC TRANSPORTER PERMEASE YTRF"/>
    <property type="match status" value="1"/>
</dbReference>
<dbReference type="EMBL" id="CP113089">
    <property type="protein sequence ID" value="WAB81399.1"/>
    <property type="molecule type" value="Genomic_DNA"/>
</dbReference>
<protein>
    <submittedName>
        <fullName evidence="9">ABC transporter permease</fullName>
    </submittedName>
</protein>
<evidence type="ECO:0000259" key="8">
    <source>
        <dbReference type="Pfam" id="PF02687"/>
    </source>
</evidence>
<feature type="transmembrane region" description="Helical" evidence="7">
    <location>
        <begin position="48"/>
        <end position="78"/>
    </location>
</feature>
<dbReference type="InterPro" id="IPR050250">
    <property type="entry name" value="Macrolide_Exporter_MacB"/>
</dbReference>
<evidence type="ECO:0000256" key="2">
    <source>
        <dbReference type="ARBA" id="ARBA00022475"/>
    </source>
</evidence>
<evidence type="ECO:0000313" key="9">
    <source>
        <dbReference type="EMBL" id="WAB81399.1"/>
    </source>
</evidence>
<dbReference type="Proteomes" id="UP001164706">
    <property type="component" value="Chromosome"/>
</dbReference>
<keyword evidence="3 7" id="KW-0812">Transmembrane</keyword>
<reference evidence="9" key="1">
    <citation type="submission" date="2022-11" db="EMBL/GenBank/DDBJ databases">
        <title>Description of Microcella daejonensis nov. sp, isolated from riverside soil.</title>
        <authorList>
            <person name="Molina K.M."/>
            <person name="Kim S.B."/>
        </authorList>
    </citation>
    <scope>NUCLEOTIDE SEQUENCE</scope>
    <source>
        <strain evidence="9">MMS21-STM12</strain>
    </source>
</reference>
<feature type="transmembrane region" description="Helical" evidence="7">
    <location>
        <begin position="148"/>
        <end position="169"/>
    </location>
</feature>
<proteinExistence type="inferred from homology"/>
<keyword evidence="2" id="KW-1003">Cell membrane</keyword>
<evidence type="ECO:0000256" key="4">
    <source>
        <dbReference type="ARBA" id="ARBA00022989"/>
    </source>
</evidence>
<evidence type="ECO:0000256" key="6">
    <source>
        <dbReference type="ARBA" id="ARBA00038076"/>
    </source>
</evidence>
<organism evidence="9 10">
    <name type="scientific">Microcella daejeonensis</name>
    <dbReference type="NCBI Taxonomy" id="2994971"/>
    <lineage>
        <taxon>Bacteria</taxon>
        <taxon>Bacillati</taxon>
        <taxon>Actinomycetota</taxon>
        <taxon>Actinomycetes</taxon>
        <taxon>Micrococcales</taxon>
        <taxon>Microbacteriaceae</taxon>
        <taxon>Microcella</taxon>
    </lineage>
</organism>
<evidence type="ECO:0000256" key="1">
    <source>
        <dbReference type="ARBA" id="ARBA00004651"/>
    </source>
</evidence>
<feature type="domain" description="ABC3 transporter permease C-terminal" evidence="8">
    <location>
        <begin position="339"/>
        <end position="456"/>
    </location>
</feature>
<dbReference type="GO" id="GO:0005886">
    <property type="term" value="C:plasma membrane"/>
    <property type="evidence" value="ECO:0007669"/>
    <property type="project" value="UniProtKB-SubCell"/>
</dbReference>
<comment type="subcellular location">
    <subcellularLocation>
        <location evidence="1">Cell membrane</location>
        <topology evidence="1">Multi-pass membrane protein</topology>
    </subcellularLocation>
</comment>
<evidence type="ECO:0000256" key="5">
    <source>
        <dbReference type="ARBA" id="ARBA00023136"/>
    </source>
</evidence>
<comment type="similarity">
    <text evidence="6">Belongs to the ABC-4 integral membrane protein family.</text>
</comment>
<feature type="transmembrane region" description="Helical" evidence="7">
    <location>
        <begin position="207"/>
        <end position="226"/>
    </location>
</feature>
<dbReference type="RefSeq" id="WP_267781155.1">
    <property type="nucleotide sequence ID" value="NZ_CP113089.1"/>
</dbReference>
<feature type="transmembrane region" description="Helical" evidence="7">
    <location>
        <begin position="379"/>
        <end position="410"/>
    </location>
</feature>
<feature type="transmembrane region" description="Helical" evidence="7">
    <location>
        <begin position="106"/>
        <end position="128"/>
    </location>
</feature>
<sequence length="466" mass="46178">MTGRAGLIAAMTVVVLSAFYGVLLLITTSLISAGILTTGFGDNAATVFVLSVLAVAFIVVAVVVGSTTISSAFTLVTASRVREIALRRLLGASAEQERRRIARQGAVMGAAGAAAGAALAVLAGFGMLAIGRGADGEGLLAEAGPIDVLYPLAIVPAMAVAATTAIAAWRGSRGVLAAQPVLALGAAATHESGATGDERVRITAPSVILLSAGALLLAVTGVLGALTPLAVLVGLLGGVLLVIGVIMSIGGILPHLFRLLTRLLPRGGSGGAARRSLAQTPVRAARASLGVVLSTAVVAMFATGTAIFEASIIDKYYGTGDEAEVAEILTGILAVVGALVSVIALISAIGLTTTVALTTRLRAREIATGRVLGQSRRDAVRAILVETAVVCTSAAVAGLLLGAALGWVGAQSVLASALDGGIVPLVIPPALVVGLLVATIALGLVASASPGRFVLADSPARAFARA</sequence>
<dbReference type="PANTHER" id="PTHR30572">
    <property type="entry name" value="MEMBRANE COMPONENT OF TRANSPORTER-RELATED"/>
    <property type="match status" value="1"/>
</dbReference>
<dbReference type="GO" id="GO:0022857">
    <property type="term" value="F:transmembrane transporter activity"/>
    <property type="evidence" value="ECO:0007669"/>
    <property type="project" value="TreeGrafter"/>
</dbReference>
<dbReference type="AlphaFoldDB" id="A0A9E8MKR8"/>
<accession>A0A9E8MKR8</accession>
<dbReference type="Pfam" id="PF02687">
    <property type="entry name" value="FtsX"/>
    <property type="match status" value="1"/>
</dbReference>